<dbReference type="CTD" id="94240"/>
<protein>
    <submittedName>
        <fullName evidence="3">Epithelial-stromal interaction protein 1</fullName>
    </submittedName>
</protein>
<reference evidence="3" key="1">
    <citation type="submission" date="2025-08" db="UniProtKB">
        <authorList>
            <consortium name="RefSeq"/>
        </authorList>
    </citation>
    <scope>IDENTIFICATION</scope>
</reference>
<dbReference type="InParanoid" id="A0A6P8RKT5"/>
<dbReference type="KEGG" id="gsh:117362876"/>
<feature type="region of interest" description="Disordered" evidence="1">
    <location>
        <begin position="1"/>
        <end position="59"/>
    </location>
</feature>
<evidence type="ECO:0000256" key="1">
    <source>
        <dbReference type="SAM" id="MobiDB-lite"/>
    </source>
</evidence>
<feature type="compositionally biased region" description="Basic and acidic residues" evidence="1">
    <location>
        <begin position="211"/>
        <end position="242"/>
    </location>
</feature>
<organism evidence="2 3">
    <name type="scientific">Geotrypetes seraphini</name>
    <name type="common">Gaboon caecilian</name>
    <name type="synonym">Caecilia seraphini</name>
    <dbReference type="NCBI Taxonomy" id="260995"/>
    <lineage>
        <taxon>Eukaryota</taxon>
        <taxon>Metazoa</taxon>
        <taxon>Chordata</taxon>
        <taxon>Craniata</taxon>
        <taxon>Vertebrata</taxon>
        <taxon>Euteleostomi</taxon>
        <taxon>Amphibia</taxon>
        <taxon>Gymnophiona</taxon>
        <taxon>Geotrypetes</taxon>
    </lineage>
</organism>
<dbReference type="FunCoup" id="A0A6P8RKT5">
    <property type="interactions" value="39"/>
</dbReference>
<proteinExistence type="predicted"/>
<name>A0A6P8RKT5_GEOSA</name>
<dbReference type="PANTHER" id="PTHR22529">
    <property type="entry name" value="EPITHELIAL-STROMAL INTERACTION PROTEIN 1"/>
    <property type="match status" value="1"/>
</dbReference>
<dbReference type="InterPro" id="IPR026185">
    <property type="entry name" value="EPSTI1"/>
</dbReference>
<feature type="compositionally biased region" description="Polar residues" evidence="1">
    <location>
        <begin position="96"/>
        <end position="108"/>
    </location>
</feature>
<feature type="compositionally biased region" description="Basic and acidic residues" evidence="1">
    <location>
        <begin position="71"/>
        <end position="81"/>
    </location>
</feature>
<evidence type="ECO:0000313" key="2">
    <source>
        <dbReference type="Proteomes" id="UP000515159"/>
    </source>
</evidence>
<accession>A0A6P8RKT5</accession>
<dbReference type="PANTHER" id="PTHR22529:SF1">
    <property type="entry name" value="EPITHELIAL-STROMAL INTERACTION PROTEIN 1"/>
    <property type="match status" value="1"/>
</dbReference>
<feature type="region of interest" description="Disordered" evidence="1">
    <location>
        <begin position="71"/>
        <end position="108"/>
    </location>
</feature>
<sequence length="278" mass="32745">MYREAGGYRRDRGRLQQEQRFSEDSKPGSEGPREPAETQQSTYSASGYVLIPANETRRNEIQKIARKELENLERWKEEHRPGPINLAPKRLGGTETEASARQKQQNNLKLSKYQQKFKRDDYQRKIKEEEEAEILKMKTIQREKANRLEAKRQQQEMQRKVVYEDDKHIKNNDFLSRLESGLSSRRSCQNGGVGQESTAWQIQKEEVERNLQRMKETQHRKSDLLECKQRQNEEEKKTYLQREHRRVNNAFLDRLQSKSHSSGQPGLLRKTEGSGSES</sequence>
<dbReference type="OrthoDB" id="10053624at2759"/>
<feature type="region of interest" description="Disordered" evidence="1">
    <location>
        <begin position="211"/>
        <end position="278"/>
    </location>
</feature>
<dbReference type="RefSeq" id="XP_033805846.1">
    <property type="nucleotide sequence ID" value="XM_033949955.1"/>
</dbReference>
<feature type="compositionally biased region" description="Basic and acidic residues" evidence="1">
    <location>
        <begin position="1"/>
        <end position="36"/>
    </location>
</feature>
<dbReference type="AlphaFoldDB" id="A0A6P8RKT5"/>
<gene>
    <name evidence="3" type="primary">EPSTI1</name>
</gene>
<evidence type="ECO:0000313" key="3">
    <source>
        <dbReference type="RefSeq" id="XP_033805846.1"/>
    </source>
</evidence>
<dbReference type="Proteomes" id="UP000515159">
    <property type="component" value="Chromosome 6"/>
</dbReference>
<keyword evidence="2" id="KW-1185">Reference proteome</keyword>
<dbReference type="GeneID" id="117362876"/>